<protein>
    <recommendedName>
        <fullName evidence="2">guanylate cyclase</fullName>
        <ecNumber evidence="2">4.6.1.2</ecNumber>
    </recommendedName>
</protein>
<dbReference type="GO" id="GO:0004383">
    <property type="term" value="F:guanylate cyclase activity"/>
    <property type="evidence" value="ECO:0007669"/>
    <property type="project" value="UniProtKB-EC"/>
</dbReference>
<evidence type="ECO:0000256" key="2">
    <source>
        <dbReference type="ARBA" id="ARBA00012202"/>
    </source>
</evidence>
<dbReference type="SUPFAM" id="SSF56112">
    <property type="entry name" value="Protein kinase-like (PK-like)"/>
    <property type="match status" value="1"/>
</dbReference>
<dbReference type="AlphaFoldDB" id="A0A2H1VT14"/>
<dbReference type="EC" id="4.6.1.2" evidence="2"/>
<evidence type="ECO:0000256" key="4">
    <source>
        <dbReference type="ARBA" id="ARBA00023239"/>
    </source>
</evidence>
<sequence length="359" mass="40145">MGKEKIGKGGIGPPVTSLTQRKRCFMSVFCEAVVSLRSSRPIRAYPSLFINNANKVSLFNQIRELRHENLTAFVGVCVESGSACIVSAYCSRGSLARVLADRDLHLDDMFVASLVADLLRGLMYLHDSALISHGNLTSSNCLVDSRWVLQIADYGLHNLKYGCSDAEDALRMERRMLWRAPELLRDPNPNPRGSQKGDVYSFGIILYEILGRNGPWGDTNLTNAEIIGRVRHPIGGVLFRPPLGGLVARPAVLAVLNACWSERPERRPDLRLVRVRLKDMHAGIERDIKVCATLFGTASLSEWLQVRLSDKGSWVRFPGWRSITGLFRFFETFSEVARSLEMCPVYGNRLTLYYIGLVA</sequence>
<evidence type="ECO:0000259" key="6">
    <source>
        <dbReference type="PROSITE" id="PS50011"/>
    </source>
</evidence>
<gene>
    <name evidence="7" type="ORF">SFRICE_031033</name>
</gene>
<dbReference type="PROSITE" id="PS50011">
    <property type="entry name" value="PROTEIN_KINASE_DOM"/>
    <property type="match status" value="1"/>
</dbReference>
<evidence type="ECO:0000256" key="1">
    <source>
        <dbReference type="ARBA" id="ARBA00001436"/>
    </source>
</evidence>
<dbReference type="GO" id="GO:0005886">
    <property type="term" value="C:plasma membrane"/>
    <property type="evidence" value="ECO:0007669"/>
    <property type="project" value="TreeGrafter"/>
</dbReference>
<dbReference type="PANTHER" id="PTHR11920:SF501">
    <property type="entry name" value="GUANYLATE CYCLASE 32E"/>
    <property type="match status" value="1"/>
</dbReference>
<dbReference type="PANTHER" id="PTHR11920">
    <property type="entry name" value="GUANYLYL CYCLASE"/>
    <property type="match status" value="1"/>
</dbReference>
<proteinExistence type="predicted"/>
<accession>A0A2H1VT14</accession>
<keyword evidence="3" id="KW-0547">Nucleotide-binding</keyword>
<name>A0A2H1VT14_SPOFR</name>
<evidence type="ECO:0000256" key="3">
    <source>
        <dbReference type="ARBA" id="ARBA00022741"/>
    </source>
</evidence>
<dbReference type="GO" id="GO:0001653">
    <property type="term" value="F:peptide receptor activity"/>
    <property type="evidence" value="ECO:0007669"/>
    <property type="project" value="TreeGrafter"/>
</dbReference>
<comment type="catalytic activity">
    <reaction evidence="1">
        <text>GTP = 3',5'-cyclic GMP + diphosphate</text>
        <dbReference type="Rhea" id="RHEA:13665"/>
        <dbReference type="ChEBI" id="CHEBI:33019"/>
        <dbReference type="ChEBI" id="CHEBI:37565"/>
        <dbReference type="ChEBI" id="CHEBI:57746"/>
        <dbReference type="EC" id="4.6.1.2"/>
    </reaction>
</comment>
<evidence type="ECO:0000256" key="5">
    <source>
        <dbReference type="ARBA" id="ARBA00023293"/>
    </source>
</evidence>
<dbReference type="InterPro" id="IPR000719">
    <property type="entry name" value="Prot_kinase_dom"/>
</dbReference>
<feature type="domain" description="Protein kinase" evidence="6">
    <location>
        <begin position="1"/>
        <end position="284"/>
    </location>
</feature>
<dbReference type="Gene3D" id="1.10.510.10">
    <property type="entry name" value="Transferase(Phosphotransferase) domain 1"/>
    <property type="match status" value="1"/>
</dbReference>
<dbReference type="InterPro" id="IPR050401">
    <property type="entry name" value="Cyclic_nucleotide_synthase"/>
</dbReference>
<keyword evidence="4" id="KW-0456">Lyase</keyword>
<dbReference type="GO" id="GO:0005524">
    <property type="term" value="F:ATP binding"/>
    <property type="evidence" value="ECO:0007669"/>
    <property type="project" value="InterPro"/>
</dbReference>
<evidence type="ECO:0000313" key="7">
    <source>
        <dbReference type="EMBL" id="SOQ43970.1"/>
    </source>
</evidence>
<dbReference type="EMBL" id="ODYU01004275">
    <property type="protein sequence ID" value="SOQ43970.1"/>
    <property type="molecule type" value="Genomic_DNA"/>
</dbReference>
<keyword evidence="5" id="KW-0141">cGMP biosynthesis</keyword>
<organism evidence="7">
    <name type="scientific">Spodoptera frugiperda</name>
    <name type="common">Fall armyworm</name>
    <dbReference type="NCBI Taxonomy" id="7108"/>
    <lineage>
        <taxon>Eukaryota</taxon>
        <taxon>Metazoa</taxon>
        <taxon>Ecdysozoa</taxon>
        <taxon>Arthropoda</taxon>
        <taxon>Hexapoda</taxon>
        <taxon>Insecta</taxon>
        <taxon>Pterygota</taxon>
        <taxon>Neoptera</taxon>
        <taxon>Endopterygota</taxon>
        <taxon>Lepidoptera</taxon>
        <taxon>Glossata</taxon>
        <taxon>Ditrysia</taxon>
        <taxon>Noctuoidea</taxon>
        <taxon>Noctuidae</taxon>
        <taxon>Amphipyrinae</taxon>
        <taxon>Spodoptera</taxon>
    </lineage>
</organism>
<dbReference type="GO" id="GO:0004016">
    <property type="term" value="F:adenylate cyclase activity"/>
    <property type="evidence" value="ECO:0007669"/>
    <property type="project" value="TreeGrafter"/>
</dbReference>
<dbReference type="Pfam" id="PF07714">
    <property type="entry name" value="PK_Tyr_Ser-Thr"/>
    <property type="match status" value="1"/>
</dbReference>
<dbReference type="GO" id="GO:0007168">
    <property type="term" value="P:receptor guanylyl cyclase signaling pathway"/>
    <property type="evidence" value="ECO:0007669"/>
    <property type="project" value="TreeGrafter"/>
</dbReference>
<dbReference type="InterPro" id="IPR001245">
    <property type="entry name" value="Ser-Thr/Tyr_kinase_cat_dom"/>
</dbReference>
<dbReference type="InterPro" id="IPR011009">
    <property type="entry name" value="Kinase-like_dom_sf"/>
</dbReference>
<reference evidence="7" key="1">
    <citation type="submission" date="2016-07" db="EMBL/GenBank/DDBJ databases">
        <authorList>
            <person name="Bretaudeau A."/>
        </authorList>
    </citation>
    <scope>NUCLEOTIDE SEQUENCE</scope>
    <source>
        <strain evidence="7">Rice</strain>
        <tissue evidence="7">Whole body</tissue>
    </source>
</reference>
<dbReference type="GO" id="GO:0004672">
    <property type="term" value="F:protein kinase activity"/>
    <property type="evidence" value="ECO:0007669"/>
    <property type="project" value="InterPro"/>
</dbReference>